<evidence type="ECO:0000313" key="2">
    <source>
        <dbReference type="EMBL" id="GFG58698.1"/>
    </source>
</evidence>
<dbReference type="Proteomes" id="UP000465241">
    <property type="component" value="Unassembled WGS sequence"/>
</dbReference>
<proteinExistence type="predicted"/>
<protein>
    <submittedName>
        <fullName evidence="2">Uncharacterized protein</fullName>
    </submittedName>
</protein>
<gene>
    <name evidence="2" type="ORF">MMUR_28340</name>
</gene>
<comment type="caution">
    <text evidence="2">The sequence shown here is derived from an EMBL/GenBank/DDBJ whole genome shotgun (WGS) entry which is preliminary data.</text>
</comment>
<feature type="region of interest" description="Disordered" evidence="1">
    <location>
        <begin position="1"/>
        <end position="20"/>
    </location>
</feature>
<evidence type="ECO:0000256" key="1">
    <source>
        <dbReference type="SAM" id="MobiDB-lite"/>
    </source>
</evidence>
<organism evidence="2 3">
    <name type="scientific">Mycolicibacterium murale</name>
    <dbReference type="NCBI Taxonomy" id="182220"/>
    <lineage>
        <taxon>Bacteria</taxon>
        <taxon>Bacillati</taxon>
        <taxon>Actinomycetota</taxon>
        <taxon>Actinomycetes</taxon>
        <taxon>Mycobacteriales</taxon>
        <taxon>Mycobacteriaceae</taxon>
        <taxon>Mycolicibacterium</taxon>
    </lineage>
</organism>
<dbReference type="RefSeq" id="WP_193489454.1">
    <property type="nucleotide sequence ID" value="NZ_BAAAMC010000043.1"/>
</dbReference>
<feature type="compositionally biased region" description="Basic and acidic residues" evidence="1">
    <location>
        <begin position="1"/>
        <end position="10"/>
    </location>
</feature>
<dbReference type="EMBL" id="BLKT01000003">
    <property type="protein sequence ID" value="GFG58698.1"/>
    <property type="molecule type" value="Genomic_DNA"/>
</dbReference>
<accession>A0A7I9WMX8</accession>
<reference evidence="2 3" key="1">
    <citation type="journal article" date="2019" name="Emerg. Microbes Infect.">
        <title>Comprehensive subspecies identification of 175 nontuberculous mycobacteria species based on 7547 genomic profiles.</title>
        <authorList>
            <person name="Matsumoto Y."/>
            <person name="Kinjo T."/>
            <person name="Motooka D."/>
            <person name="Nabeya D."/>
            <person name="Jung N."/>
            <person name="Uechi K."/>
            <person name="Horii T."/>
            <person name="Iida T."/>
            <person name="Fujita J."/>
            <person name="Nakamura S."/>
        </authorList>
    </citation>
    <scope>NUCLEOTIDE SEQUENCE [LARGE SCALE GENOMIC DNA]</scope>
    <source>
        <strain evidence="2 3">JCM 13392</strain>
    </source>
</reference>
<evidence type="ECO:0000313" key="3">
    <source>
        <dbReference type="Proteomes" id="UP000465241"/>
    </source>
</evidence>
<name>A0A7I9WMX8_9MYCO</name>
<sequence length="167" mass="18369">MTSRTDDAQPKRQPLLPPGPLTVSRVPLPLAARDRIAWRIAALALCLFHCRSHTASIAQLQILFWSLRDPRNANALLSHWRGERGFELDSSASADPALLDTLRLAEAAQLIELQGSGKYKLADAGERFAEALSASDPITLDQEQAFLREISPITEAGMERHLGVTLH</sequence>
<keyword evidence="3" id="KW-1185">Reference proteome</keyword>
<dbReference type="AlphaFoldDB" id="A0A7I9WMX8"/>